<keyword evidence="2" id="KW-0413">Isomerase</keyword>
<evidence type="ECO:0000259" key="1">
    <source>
        <dbReference type="Pfam" id="PF01323"/>
    </source>
</evidence>
<dbReference type="OrthoDB" id="9799122at2"/>
<dbReference type="Pfam" id="PF01323">
    <property type="entry name" value="DSBA"/>
    <property type="match status" value="1"/>
</dbReference>
<dbReference type="GO" id="GO:0016491">
    <property type="term" value="F:oxidoreductase activity"/>
    <property type="evidence" value="ECO:0007669"/>
    <property type="project" value="InterPro"/>
</dbReference>
<name>A0A1G8ZAL2_ACTMZ</name>
<dbReference type="RefSeq" id="WP_092627496.1">
    <property type="nucleotide sequence ID" value="NZ_FNFM01000004.1"/>
</dbReference>
<feature type="domain" description="DSBA-like thioredoxin" evidence="1">
    <location>
        <begin position="15"/>
        <end position="204"/>
    </location>
</feature>
<protein>
    <submittedName>
        <fullName evidence="2">Predicted dithiol-disulfide isomerase, DsbA family</fullName>
    </submittedName>
</protein>
<dbReference type="Gene3D" id="3.40.30.10">
    <property type="entry name" value="Glutaredoxin"/>
    <property type="match status" value="1"/>
</dbReference>
<sequence length="215" mass="23890">MSEKTERKTHAPHRIGIVLDIACVWSYLGYTRFSRVAARRRNAGYSLEVTFHPFQVAPEASPQGEWLTTAHQRDFGSEAEQKEQQLTRFAAAEGIPIHFDRAVFTNTFEAHRLIAVAAEQGMGEAITERLFRAYFVEGHNVADRDTLSSLAAESGVAWSEEGAARLRDELARTRENTNAVPRFIVEGGKTLTGLQSEESLDAALEAAEDEHSNQS</sequence>
<dbReference type="InterPro" id="IPR001853">
    <property type="entry name" value="DSBA-like_thioredoxin_dom"/>
</dbReference>
<dbReference type="InterPro" id="IPR036249">
    <property type="entry name" value="Thioredoxin-like_sf"/>
</dbReference>
<dbReference type="CDD" id="cd03024">
    <property type="entry name" value="DsbA_FrnE"/>
    <property type="match status" value="1"/>
</dbReference>
<dbReference type="SUPFAM" id="SSF52833">
    <property type="entry name" value="Thioredoxin-like"/>
    <property type="match status" value="1"/>
</dbReference>
<evidence type="ECO:0000313" key="2">
    <source>
        <dbReference type="EMBL" id="SDK12057.1"/>
    </source>
</evidence>
<accession>A0A1G8ZAL2</accession>
<organism evidence="2 3">
    <name type="scientific">Actinopolyspora mzabensis</name>
    <dbReference type="NCBI Taxonomy" id="995066"/>
    <lineage>
        <taxon>Bacteria</taxon>
        <taxon>Bacillati</taxon>
        <taxon>Actinomycetota</taxon>
        <taxon>Actinomycetes</taxon>
        <taxon>Actinopolysporales</taxon>
        <taxon>Actinopolysporaceae</taxon>
        <taxon>Actinopolyspora</taxon>
    </lineage>
</organism>
<keyword evidence="3" id="KW-1185">Reference proteome</keyword>
<dbReference type="GO" id="GO:0016853">
    <property type="term" value="F:isomerase activity"/>
    <property type="evidence" value="ECO:0007669"/>
    <property type="project" value="UniProtKB-KW"/>
</dbReference>
<evidence type="ECO:0000313" key="3">
    <source>
        <dbReference type="Proteomes" id="UP000199213"/>
    </source>
</evidence>
<dbReference type="PANTHER" id="PTHR13887">
    <property type="entry name" value="GLUTATHIONE S-TRANSFERASE KAPPA"/>
    <property type="match status" value="1"/>
</dbReference>
<gene>
    <name evidence="2" type="ORF">SAMN04487820_104335</name>
</gene>
<dbReference type="PANTHER" id="PTHR13887:SF41">
    <property type="entry name" value="THIOREDOXIN SUPERFAMILY PROTEIN"/>
    <property type="match status" value="1"/>
</dbReference>
<dbReference type="AlphaFoldDB" id="A0A1G8ZAL2"/>
<dbReference type="EMBL" id="FNFM01000004">
    <property type="protein sequence ID" value="SDK12057.1"/>
    <property type="molecule type" value="Genomic_DNA"/>
</dbReference>
<dbReference type="Proteomes" id="UP000199213">
    <property type="component" value="Unassembled WGS sequence"/>
</dbReference>
<reference evidence="3" key="1">
    <citation type="submission" date="2016-10" db="EMBL/GenBank/DDBJ databases">
        <authorList>
            <person name="Varghese N."/>
            <person name="Submissions S."/>
        </authorList>
    </citation>
    <scope>NUCLEOTIDE SEQUENCE [LARGE SCALE GENOMIC DNA]</scope>
    <source>
        <strain evidence="3">DSM 45460</strain>
    </source>
</reference>
<proteinExistence type="predicted"/>